<dbReference type="NCBIfam" id="TIGR01510">
    <property type="entry name" value="coaD_prev_kdtB"/>
    <property type="match status" value="1"/>
</dbReference>
<dbReference type="RefSeq" id="WP_092349877.1">
    <property type="nucleotide sequence ID" value="NZ_FNQN01000009.1"/>
</dbReference>
<dbReference type="EC" id="2.7.7.3" evidence="9"/>
<feature type="binding site" evidence="9">
    <location>
        <position position="100"/>
    </location>
    <ligand>
        <name>ATP</name>
        <dbReference type="ChEBI" id="CHEBI:30616"/>
    </ligand>
</feature>
<evidence type="ECO:0000259" key="10">
    <source>
        <dbReference type="Pfam" id="PF01467"/>
    </source>
</evidence>
<comment type="subcellular location">
    <subcellularLocation>
        <location evidence="9">Cytoplasm</location>
    </subcellularLocation>
</comment>
<dbReference type="PANTHER" id="PTHR21342:SF1">
    <property type="entry name" value="PHOSPHOPANTETHEINE ADENYLYLTRANSFERASE"/>
    <property type="match status" value="1"/>
</dbReference>
<comment type="subunit">
    <text evidence="9">Homohexamer.</text>
</comment>
<evidence type="ECO:0000256" key="5">
    <source>
        <dbReference type="ARBA" id="ARBA00022840"/>
    </source>
</evidence>
<protein>
    <recommendedName>
        <fullName evidence="9">Phosphopantetheine adenylyltransferase</fullName>
        <ecNumber evidence="9">2.7.7.3</ecNumber>
    </recommendedName>
    <alternativeName>
        <fullName evidence="9">Dephospho-CoA pyrophosphorylase</fullName>
    </alternativeName>
    <alternativeName>
        <fullName evidence="9">Pantetheine-phosphate adenylyltransferase</fullName>
        <shortName evidence="9">PPAT</shortName>
    </alternativeName>
</protein>
<evidence type="ECO:0000256" key="1">
    <source>
        <dbReference type="ARBA" id="ARBA00022490"/>
    </source>
</evidence>
<feature type="binding site" evidence="9">
    <location>
        <position position="43"/>
    </location>
    <ligand>
        <name>substrate</name>
    </ligand>
</feature>
<feature type="binding site" evidence="9">
    <location>
        <begin position="125"/>
        <end position="131"/>
    </location>
    <ligand>
        <name>ATP</name>
        <dbReference type="ChEBI" id="CHEBI:30616"/>
    </ligand>
</feature>
<keyword evidence="5 9" id="KW-0067">ATP-binding</keyword>
<organism evidence="11 12">
    <name type="scientific">Desulfuromusa kysingii</name>
    <dbReference type="NCBI Taxonomy" id="37625"/>
    <lineage>
        <taxon>Bacteria</taxon>
        <taxon>Pseudomonadati</taxon>
        <taxon>Thermodesulfobacteriota</taxon>
        <taxon>Desulfuromonadia</taxon>
        <taxon>Desulfuromonadales</taxon>
        <taxon>Geopsychrobacteraceae</taxon>
        <taxon>Desulfuromusa</taxon>
    </lineage>
</organism>
<dbReference type="Gene3D" id="3.40.50.620">
    <property type="entry name" value="HUPs"/>
    <property type="match status" value="1"/>
</dbReference>
<keyword evidence="12" id="KW-1185">Reference proteome</keyword>
<dbReference type="Proteomes" id="UP000199409">
    <property type="component" value="Unassembled WGS sequence"/>
</dbReference>
<dbReference type="InterPro" id="IPR004821">
    <property type="entry name" value="Cyt_trans-like"/>
</dbReference>
<dbReference type="GO" id="GO:0004595">
    <property type="term" value="F:pantetheine-phosphate adenylyltransferase activity"/>
    <property type="evidence" value="ECO:0007669"/>
    <property type="project" value="UniProtKB-UniRule"/>
</dbReference>
<comment type="function">
    <text evidence="9">Reversibly transfers an adenylyl group from ATP to 4'-phosphopantetheine, yielding dephospho-CoA (dPCoA) and pyrophosphate.</text>
</comment>
<evidence type="ECO:0000256" key="7">
    <source>
        <dbReference type="ARBA" id="ARBA00022993"/>
    </source>
</evidence>
<evidence type="ECO:0000256" key="2">
    <source>
        <dbReference type="ARBA" id="ARBA00022679"/>
    </source>
</evidence>
<accession>A0A1H4D221</accession>
<dbReference type="EMBL" id="FNQN01000009">
    <property type="protein sequence ID" value="SEA66638.1"/>
    <property type="molecule type" value="Genomic_DNA"/>
</dbReference>
<feature type="binding site" evidence="9">
    <location>
        <position position="19"/>
    </location>
    <ligand>
        <name>ATP</name>
        <dbReference type="ChEBI" id="CHEBI:30616"/>
    </ligand>
</feature>
<keyword evidence="4 9" id="KW-0547">Nucleotide-binding</keyword>
<dbReference type="NCBIfam" id="TIGR00125">
    <property type="entry name" value="cyt_tran_rel"/>
    <property type="match status" value="1"/>
</dbReference>
<dbReference type="GO" id="GO:0005737">
    <property type="term" value="C:cytoplasm"/>
    <property type="evidence" value="ECO:0007669"/>
    <property type="project" value="UniProtKB-SubCell"/>
</dbReference>
<dbReference type="OrthoDB" id="9806661at2"/>
<dbReference type="InterPro" id="IPR001980">
    <property type="entry name" value="PPAT"/>
</dbReference>
<dbReference type="AlphaFoldDB" id="A0A1H4D221"/>
<dbReference type="PRINTS" id="PR01020">
    <property type="entry name" value="LPSBIOSNTHSS"/>
</dbReference>
<evidence type="ECO:0000313" key="11">
    <source>
        <dbReference type="EMBL" id="SEA66638.1"/>
    </source>
</evidence>
<dbReference type="InterPro" id="IPR014729">
    <property type="entry name" value="Rossmann-like_a/b/a_fold"/>
</dbReference>
<evidence type="ECO:0000256" key="6">
    <source>
        <dbReference type="ARBA" id="ARBA00022842"/>
    </source>
</evidence>
<evidence type="ECO:0000256" key="9">
    <source>
        <dbReference type="HAMAP-Rule" id="MF_00151"/>
    </source>
</evidence>
<feature type="domain" description="Cytidyltransferase-like" evidence="10">
    <location>
        <begin position="7"/>
        <end position="135"/>
    </location>
</feature>
<feature type="binding site" evidence="9">
    <location>
        <position position="75"/>
    </location>
    <ligand>
        <name>substrate</name>
    </ligand>
</feature>
<feature type="binding site" evidence="9">
    <location>
        <position position="89"/>
    </location>
    <ligand>
        <name>substrate</name>
    </ligand>
</feature>
<sequence>MNRHIAIYPGSFDPFTNGHLDIAQRGLEIFDTVVIAVASNSDKNSLFSVSERIDMLMSLTADNPRLKVETFDGLLVNYVVEKKARVILRGLRAVTDFEFEFQLAQMNHTVCQQVETLFMMTSPNFAYLSSSIVKEVGRLGGDISKFVPPLVREKLVNKFADNK</sequence>
<comment type="catalytic activity">
    <reaction evidence="8 9">
        <text>(R)-4'-phosphopantetheine + ATP + H(+) = 3'-dephospho-CoA + diphosphate</text>
        <dbReference type="Rhea" id="RHEA:19801"/>
        <dbReference type="ChEBI" id="CHEBI:15378"/>
        <dbReference type="ChEBI" id="CHEBI:30616"/>
        <dbReference type="ChEBI" id="CHEBI:33019"/>
        <dbReference type="ChEBI" id="CHEBI:57328"/>
        <dbReference type="ChEBI" id="CHEBI:61723"/>
        <dbReference type="EC" id="2.7.7.3"/>
    </reaction>
</comment>
<dbReference type="STRING" id="37625.SAMN05660420_02790"/>
<reference evidence="11 12" key="1">
    <citation type="submission" date="2016-10" db="EMBL/GenBank/DDBJ databases">
        <authorList>
            <person name="de Groot N.N."/>
        </authorList>
    </citation>
    <scope>NUCLEOTIDE SEQUENCE [LARGE SCALE GENOMIC DNA]</scope>
    <source>
        <strain evidence="11 12">DSM 7343</strain>
    </source>
</reference>
<feature type="site" description="Transition state stabilizer" evidence="9">
    <location>
        <position position="19"/>
    </location>
</feature>
<evidence type="ECO:0000256" key="8">
    <source>
        <dbReference type="ARBA" id="ARBA00029346"/>
    </source>
</evidence>
<feature type="binding site" evidence="9">
    <location>
        <position position="11"/>
    </location>
    <ligand>
        <name>substrate</name>
    </ligand>
</feature>
<dbReference type="GO" id="GO:0015937">
    <property type="term" value="P:coenzyme A biosynthetic process"/>
    <property type="evidence" value="ECO:0007669"/>
    <property type="project" value="UniProtKB-UniRule"/>
</dbReference>
<gene>
    <name evidence="9" type="primary">coaD</name>
    <name evidence="11" type="ORF">SAMN05660420_02790</name>
</gene>
<feature type="binding site" evidence="9">
    <location>
        <begin position="11"/>
        <end position="12"/>
    </location>
    <ligand>
        <name>ATP</name>
        <dbReference type="ChEBI" id="CHEBI:30616"/>
    </ligand>
</feature>
<dbReference type="UniPathway" id="UPA00241">
    <property type="reaction ID" value="UER00355"/>
</dbReference>
<comment type="pathway">
    <text evidence="9">Cofactor biosynthesis; coenzyme A biosynthesis; CoA from (R)-pantothenate: step 4/5.</text>
</comment>
<keyword evidence="2 9" id="KW-0808">Transferase</keyword>
<dbReference type="HAMAP" id="MF_00151">
    <property type="entry name" value="PPAT_bact"/>
    <property type="match status" value="1"/>
</dbReference>
<keyword evidence="7 9" id="KW-0173">Coenzyme A biosynthesis</keyword>
<evidence type="ECO:0000256" key="4">
    <source>
        <dbReference type="ARBA" id="ARBA00022741"/>
    </source>
</evidence>
<dbReference type="GO" id="GO:0005524">
    <property type="term" value="F:ATP binding"/>
    <property type="evidence" value="ECO:0007669"/>
    <property type="project" value="UniProtKB-KW"/>
</dbReference>
<proteinExistence type="inferred from homology"/>
<evidence type="ECO:0000256" key="3">
    <source>
        <dbReference type="ARBA" id="ARBA00022695"/>
    </source>
</evidence>
<keyword evidence="3 9" id="KW-0548">Nucleotidyltransferase</keyword>
<dbReference type="CDD" id="cd02163">
    <property type="entry name" value="PPAT"/>
    <property type="match status" value="1"/>
</dbReference>
<dbReference type="Pfam" id="PF01467">
    <property type="entry name" value="CTP_transf_like"/>
    <property type="match status" value="1"/>
</dbReference>
<feature type="binding site" evidence="9">
    <location>
        <begin position="90"/>
        <end position="92"/>
    </location>
    <ligand>
        <name>ATP</name>
        <dbReference type="ChEBI" id="CHEBI:30616"/>
    </ligand>
</feature>
<keyword evidence="1 9" id="KW-0963">Cytoplasm</keyword>
<comment type="similarity">
    <text evidence="9">Belongs to the bacterial CoaD family.</text>
</comment>
<comment type="cofactor">
    <cofactor evidence="9">
        <name>Mg(2+)</name>
        <dbReference type="ChEBI" id="CHEBI:18420"/>
    </cofactor>
</comment>
<keyword evidence="6 9" id="KW-0460">Magnesium</keyword>
<name>A0A1H4D221_9BACT</name>
<evidence type="ECO:0000313" key="12">
    <source>
        <dbReference type="Proteomes" id="UP000199409"/>
    </source>
</evidence>
<dbReference type="PANTHER" id="PTHR21342">
    <property type="entry name" value="PHOSPHOPANTETHEINE ADENYLYLTRANSFERASE"/>
    <property type="match status" value="1"/>
</dbReference>
<dbReference type="SUPFAM" id="SSF52374">
    <property type="entry name" value="Nucleotidylyl transferase"/>
    <property type="match status" value="1"/>
</dbReference>